<protein>
    <submittedName>
        <fullName evidence="1">Uncharacterized protein</fullName>
    </submittedName>
</protein>
<evidence type="ECO:0000313" key="2">
    <source>
        <dbReference type="Proteomes" id="UP000758603"/>
    </source>
</evidence>
<accession>A0A9P8UKR9</accession>
<reference evidence="1" key="1">
    <citation type="journal article" date="2021" name="Nat. Commun.">
        <title>Genetic determinants of endophytism in the Arabidopsis root mycobiome.</title>
        <authorList>
            <person name="Mesny F."/>
            <person name="Miyauchi S."/>
            <person name="Thiergart T."/>
            <person name="Pickel B."/>
            <person name="Atanasova L."/>
            <person name="Karlsson M."/>
            <person name="Huettel B."/>
            <person name="Barry K.W."/>
            <person name="Haridas S."/>
            <person name="Chen C."/>
            <person name="Bauer D."/>
            <person name="Andreopoulos W."/>
            <person name="Pangilinan J."/>
            <person name="LaButti K."/>
            <person name="Riley R."/>
            <person name="Lipzen A."/>
            <person name="Clum A."/>
            <person name="Drula E."/>
            <person name="Henrissat B."/>
            <person name="Kohler A."/>
            <person name="Grigoriev I.V."/>
            <person name="Martin F.M."/>
            <person name="Hacquard S."/>
        </authorList>
    </citation>
    <scope>NUCLEOTIDE SEQUENCE</scope>
    <source>
        <strain evidence="1">MPI-SDFR-AT-0073</strain>
    </source>
</reference>
<evidence type="ECO:0000313" key="1">
    <source>
        <dbReference type="EMBL" id="KAH6654072.1"/>
    </source>
</evidence>
<name>A0A9P8UKR9_9PEZI</name>
<sequence>MAFLPIPSCNPVPIPVPQTLRVYVRCTWPTFQTIYHFKRNAVLHANAEPQYTFDVSIL</sequence>
<dbReference type="Proteomes" id="UP000758603">
    <property type="component" value="Unassembled WGS sequence"/>
</dbReference>
<comment type="caution">
    <text evidence="1">The sequence shown here is derived from an EMBL/GenBank/DDBJ whole genome shotgun (WGS) entry which is preliminary data.</text>
</comment>
<dbReference type="AlphaFoldDB" id="A0A9P8UKR9"/>
<dbReference type="EMBL" id="JAGPXC010000004">
    <property type="protein sequence ID" value="KAH6654072.1"/>
    <property type="molecule type" value="Genomic_DNA"/>
</dbReference>
<keyword evidence="2" id="KW-1185">Reference proteome</keyword>
<dbReference type="GeneID" id="70124759"/>
<gene>
    <name evidence="1" type="ORF">BKA67DRAFT_269374</name>
</gene>
<organism evidence="1 2">
    <name type="scientific">Truncatella angustata</name>
    <dbReference type="NCBI Taxonomy" id="152316"/>
    <lineage>
        <taxon>Eukaryota</taxon>
        <taxon>Fungi</taxon>
        <taxon>Dikarya</taxon>
        <taxon>Ascomycota</taxon>
        <taxon>Pezizomycotina</taxon>
        <taxon>Sordariomycetes</taxon>
        <taxon>Xylariomycetidae</taxon>
        <taxon>Amphisphaeriales</taxon>
        <taxon>Sporocadaceae</taxon>
        <taxon>Truncatella</taxon>
    </lineage>
</organism>
<proteinExistence type="predicted"/>
<dbReference type="RefSeq" id="XP_045958342.1">
    <property type="nucleotide sequence ID" value="XM_046095866.1"/>
</dbReference>